<evidence type="ECO:0000313" key="1">
    <source>
        <dbReference type="EMBL" id="MPD04043.1"/>
    </source>
</evidence>
<accession>A0A5B7K678</accession>
<protein>
    <submittedName>
        <fullName evidence="1">Uncharacterized protein</fullName>
    </submittedName>
</protein>
<name>A0A5B7K678_PORTR</name>
<sequence length="123" mass="13412">MARSTRGNKSSGGGGLVTQHNPSLNYLSECGHQYRGVAGDCCYGTSTEGGREGREGLAGWLGGWMVGQALELRKVMPVHCIRTVSEANYVLMTGWKWTRSEAFTRDSIGPSIRTARTCRADRQ</sequence>
<dbReference type="Proteomes" id="UP000324222">
    <property type="component" value="Unassembled WGS sequence"/>
</dbReference>
<proteinExistence type="predicted"/>
<reference evidence="1 2" key="1">
    <citation type="submission" date="2019-05" db="EMBL/GenBank/DDBJ databases">
        <title>Another draft genome of Portunus trituberculatus and its Hox gene families provides insights of decapod evolution.</title>
        <authorList>
            <person name="Jeong J.-H."/>
            <person name="Song I."/>
            <person name="Kim S."/>
            <person name="Choi T."/>
            <person name="Kim D."/>
            <person name="Ryu S."/>
            <person name="Kim W."/>
        </authorList>
    </citation>
    <scope>NUCLEOTIDE SEQUENCE [LARGE SCALE GENOMIC DNA]</scope>
    <source>
        <tissue evidence="1">Muscle</tissue>
    </source>
</reference>
<evidence type="ECO:0000313" key="2">
    <source>
        <dbReference type="Proteomes" id="UP000324222"/>
    </source>
</evidence>
<organism evidence="1 2">
    <name type="scientific">Portunus trituberculatus</name>
    <name type="common">Swimming crab</name>
    <name type="synonym">Neptunus trituberculatus</name>
    <dbReference type="NCBI Taxonomy" id="210409"/>
    <lineage>
        <taxon>Eukaryota</taxon>
        <taxon>Metazoa</taxon>
        <taxon>Ecdysozoa</taxon>
        <taxon>Arthropoda</taxon>
        <taxon>Crustacea</taxon>
        <taxon>Multicrustacea</taxon>
        <taxon>Malacostraca</taxon>
        <taxon>Eumalacostraca</taxon>
        <taxon>Eucarida</taxon>
        <taxon>Decapoda</taxon>
        <taxon>Pleocyemata</taxon>
        <taxon>Brachyura</taxon>
        <taxon>Eubrachyura</taxon>
        <taxon>Portunoidea</taxon>
        <taxon>Portunidae</taxon>
        <taxon>Portuninae</taxon>
        <taxon>Portunus</taxon>
    </lineage>
</organism>
<dbReference type="EMBL" id="VSRR010139198">
    <property type="protein sequence ID" value="MPD04043.1"/>
    <property type="molecule type" value="Genomic_DNA"/>
</dbReference>
<gene>
    <name evidence="1" type="ORF">E2C01_099711</name>
</gene>
<dbReference type="AlphaFoldDB" id="A0A5B7K678"/>
<comment type="caution">
    <text evidence="1">The sequence shown here is derived from an EMBL/GenBank/DDBJ whole genome shotgun (WGS) entry which is preliminary data.</text>
</comment>
<keyword evidence="2" id="KW-1185">Reference proteome</keyword>